<organism evidence="2 3">
    <name type="scientific">Acinetobacter bouvetii</name>
    <dbReference type="NCBI Taxonomy" id="202951"/>
    <lineage>
        <taxon>Bacteria</taxon>
        <taxon>Pseudomonadati</taxon>
        <taxon>Pseudomonadota</taxon>
        <taxon>Gammaproteobacteria</taxon>
        <taxon>Moraxellales</taxon>
        <taxon>Moraxellaceae</taxon>
        <taxon>Acinetobacter</taxon>
    </lineage>
</organism>
<feature type="transmembrane region" description="Helical" evidence="1">
    <location>
        <begin position="64"/>
        <end position="82"/>
    </location>
</feature>
<sequence>MDILKNNFFVVIIILVSLGLGVLLDYFSGNYGFFIKNINYLDDSGKVKQLAQIDIPVAVQILKLGANFLYALAITIFITIYISRNLENKQKQIHEEELKKLSQEINQNVFSGLFRKLIPDEIFEIIKTDIIENKAIRKKAHWNFVFEEVEDNKIKLISTTHYELHNISSETISDPVRIEIDPLASTEMKARKAICVADGKCIVNYDASTGQSENIVIEDRENGAKTISYSLNVEPKNFITSTFEYETIYSDSVYDSQTTKYPIIDLNINTMFPKGYKFSLHPSLSSELKIVSEGDTHQNFKVEGGILPRQGVIFVLQKI</sequence>
<comment type="caution">
    <text evidence="2">The sequence shown here is derived from an EMBL/GenBank/DDBJ whole genome shotgun (WGS) entry which is preliminary data.</text>
</comment>
<proteinExistence type="predicted"/>
<dbReference type="AlphaFoldDB" id="A0A811GAQ1"/>
<evidence type="ECO:0000256" key="1">
    <source>
        <dbReference type="SAM" id="Phobius"/>
    </source>
</evidence>
<protein>
    <submittedName>
        <fullName evidence="2">Uncharacterized protein</fullName>
    </submittedName>
</protein>
<keyword evidence="1" id="KW-0472">Membrane</keyword>
<reference evidence="2 3" key="1">
    <citation type="submission" date="2020-02" db="EMBL/GenBank/DDBJ databases">
        <authorList>
            <person name="Chaudhuri R."/>
        </authorList>
    </citation>
    <scope>NUCLEOTIDE SEQUENCE [LARGE SCALE GENOMIC DNA]</scope>
    <source>
        <strain evidence="2">SFB21</strain>
    </source>
</reference>
<dbReference type="Proteomes" id="UP000489961">
    <property type="component" value="Unassembled WGS sequence"/>
</dbReference>
<dbReference type="RefSeq" id="WP_174558604.1">
    <property type="nucleotide sequence ID" value="NZ_CADDTS010000012.1"/>
</dbReference>
<keyword evidence="1" id="KW-1133">Transmembrane helix</keyword>
<name>A0A811GAQ1_9GAMM</name>
<accession>A0A811GAQ1</accession>
<evidence type="ECO:0000313" key="3">
    <source>
        <dbReference type="Proteomes" id="UP000489961"/>
    </source>
</evidence>
<dbReference type="EMBL" id="CADDTS010000012">
    <property type="protein sequence ID" value="CAB1209853.1"/>
    <property type="molecule type" value="Genomic_DNA"/>
</dbReference>
<keyword evidence="1" id="KW-0812">Transmembrane</keyword>
<feature type="transmembrane region" description="Helical" evidence="1">
    <location>
        <begin position="7"/>
        <end position="27"/>
    </location>
</feature>
<evidence type="ECO:0000313" key="2">
    <source>
        <dbReference type="EMBL" id="CAB1209853.1"/>
    </source>
</evidence>
<gene>
    <name evidence="2" type="ORF">SFB21_0638</name>
</gene>